<evidence type="ECO:0000313" key="1">
    <source>
        <dbReference type="EMBL" id="KAK1409760.1"/>
    </source>
</evidence>
<evidence type="ECO:0000313" key="2">
    <source>
        <dbReference type="Proteomes" id="UP001229421"/>
    </source>
</evidence>
<name>A0AAD8JS32_TARER</name>
<accession>A0AAD8JS32</accession>
<organism evidence="1 2">
    <name type="scientific">Tagetes erecta</name>
    <name type="common">African marigold</name>
    <dbReference type="NCBI Taxonomy" id="13708"/>
    <lineage>
        <taxon>Eukaryota</taxon>
        <taxon>Viridiplantae</taxon>
        <taxon>Streptophyta</taxon>
        <taxon>Embryophyta</taxon>
        <taxon>Tracheophyta</taxon>
        <taxon>Spermatophyta</taxon>
        <taxon>Magnoliopsida</taxon>
        <taxon>eudicotyledons</taxon>
        <taxon>Gunneridae</taxon>
        <taxon>Pentapetalae</taxon>
        <taxon>asterids</taxon>
        <taxon>campanulids</taxon>
        <taxon>Asterales</taxon>
        <taxon>Asteraceae</taxon>
        <taxon>Asteroideae</taxon>
        <taxon>Heliantheae alliance</taxon>
        <taxon>Tageteae</taxon>
        <taxon>Tagetes</taxon>
    </lineage>
</organism>
<gene>
    <name evidence="1" type="ORF">QVD17_36289</name>
</gene>
<dbReference type="EMBL" id="JAUHHV010000010">
    <property type="protein sequence ID" value="KAK1409760.1"/>
    <property type="molecule type" value="Genomic_DNA"/>
</dbReference>
<dbReference type="Proteomes" id="UP001229421">
    <property type="component" value="Unassembled WGS sequence"/>
</dbReference>
<keyword evidence="2" id="KW-1185">Reference proteome</keyword>
<sequence>MSFDIGFDFCNEESNLSCDEPSKTGVQSRLIRRRITQQTKGDDLPVIKVCVSLGRVGTLYHGPKDIH</sequence>
<dbReference type="AlphaFoldDB" id="A0AAD8JS32"/>
<reference evidence="1" key="1">
    <citation type="journal article" date="2023" name="bioRxiv">
        <title>Improved chromosome-level genome assembly for marigold (Tagetes erecta).</title>
        <authorList>
            <person name="Jiang F."/>
            <person name="Yuan L."/>
            <person name="Wang S."/>
            <person name="Wang H."/>
            <person name="Xu D."/>
            <person name="Wang A."/>
            <person name="Fan W."/>
        </authorList>
    </citation>
    <scope>NUCLEOTIDE SEQUENCE</scope>
    <source>
        <strain evidence="1">WSJ</strain>
        <tissue evidence="1">Leaf</tissue>
    </source>
</reference>
<comment type="caution">
    <text evidence="1">The sequence shown here is derived from an EMBL/GenBank/DDBJ whole genome shotgun (WGS) entry which is preliminary data.</text>
</comment>
<protein>
    <submittedName>
        <fullName evidence="1">Uncharacterized protein</fullName>
    </submittedName>
</protein>
<proteinExistence type="predicted"/>